<protein>
    <submittedName>
        <fullName evidence="3">dGTPase</fullName>
    </submittedName>
</protein>
<dbReference type="OrthoDB" id="403918at2"/>
<gene>
    <name evidence="3" type="ORF">EI71_01700</name>
</gene>
<organism evidence="3 4">
    <name type="scientific">Anaeroplasma bactoclasticum</name>
    <dbReference type="NCBI Taxonomy" id="2088"/>
    <lineage>
        <taxon>Bacteria</taxon>
        <taxon>Bacillati</taxon>
        <taxon>Mycoplasmatota</taxon>
        <taxon>Mollicutes</taxon>
        <taxon>Anaeroplasmatales</taxon>
        <taxon>Anaeroplasmataceae</taxon>
        <taxon>Anaeroplasma</taxon>
    </lineage>
</organism>
<feature type="domain" description="HD" evidence="2">
    <location>
        <begin position="162"/>
        <end position="329"/>
    </location>
</feature>
<keyword evidence="1" id="KW-0378">Hydrolase</keyword>
<dbReference type="CDD" id="cd00077">
    <property type="entry name" value="HDc"/>
    <property type="match status" value="1"/>
</dbReference>
<dbReference type="EMBL" id="QXEV01000026">
    <property type="protein sequence ID" value="RIA65001.1"/>
    <property type="molecule type" value="Genomic_DNA"/>
</dbReference>
<name>A0A397R3L2_9MOLU</name>
<reference evidence="3 4" key="1">
    <citation type="submission" date="2018-08" db="EMBL/GenBank/DDBJ databases">
        <title>Genomic Encyclopedia of Archaeal and Bacterial Type Strains, Phase II (KMG-II): from individual species to whole genera.</title>
        <authorList>
            <person name="Goeker M."/>
        </authorList>
    </citation>
    <scope>NUCLEOTIDE SEQUENCE [LARGE SCALE GENOMIC DNA]</scope>
    <source>
        <strain evidence="3 4">ATCC 27112</strain>
    </source>
</reference>
<dbReference type="SMART" id="SM00471">
    <property type="entry name" value="HDc"/>
    <property type="match status" value="1"/>
</dbReference>
<dbReference type="Proteomes" id="UP000266506">
    <property type="component" value="Unassembled WGS sequence"/>
</dbReference>
<accession>A0A397R3L2</accession>
<dbReference type="NCBIfam" id="TIGR01353">
    <property type="entry name" value="dGTP_triPase"/>
    <property type="match status" value="1"/>
</dbReference>
<keyword evidence="4" id="KW-1185">Reference proteome</keyword>
<proteinExistence type="predicted"/>
<dbReference type="InterPro" id="IPR006674">
    <property type="entry name" value="HD_domain"/>
</dbReference>
<dbReference type="GO" id="GO:0008832">
    <property type="term" value="F:dGTPase activity"/>
    <property type="evidence" value="ECO:0007669"/>
    <property type="project" value="TreeGrafter"/>
</dbReference>
<dbReference type="PANTHER" id="PTHR11373">
    <property type="entry name" value="DEOXYNUCLEOSIDE TRIPHOSPHATE TRIPHOSPHOHYDROLASE"/>
    <property type="match status" value="1"/>
</dbReference>
<dbReference type="InterPro" id="IPR003607">
    <property type="entry name" value="HD/PDEase_dom"/>
</dbReference>
<dbReference type="InParanoid" id="A0A397R3L2"/>
<evidence type="ECO:0000259" key="2">
    <source>
        <dbReference type="PROSITE" id="PS51831"/>
    </source>
</evidence>
<dbReference type="AlphaFoldDB" id="A0A397R3L2"/>
<dbReference type="Pfam" id="PF01966">
    <property type="entry name" value="HD"/>
    <property type="match status" value="1"/>
</dbReference>
<dbReference type="GO" id="GO:0006203">
    <property type="term" value="P:dGTP catabolic process"/>
    <property type="evidence" value="ECO:0007669"/>
    <property type="project" value="TreeGrafter"/>
</dbReference>
<dbReference type="SUPFAM" id="SSF109604">
    <property type="entry name" value="HD-domain/PDEase-like"/>
    <property type="match status" value="1"/>
</dbReference>
<dbReference type="PROSITE" id="PS51831">
    <property type="entry name" value="HD"/>
    <property type="match status" value="1"/>
</dbReference>
<dbReference type="InterPro" id="IPR050135">
    <property type="entry name" value="dGTPase-like"/>
</dbReference>
<dbReference type="RefSeq" id="WP_119016783.1">
    <property type="nucleotide sequence ID" value="NZ_QXEV01000026.1"/>
</dbReference>
<dbReference type="PANTHER" id="PTHR11373:SF40">
    <property type="entry name" value="DEOXYGUANOSINETRIPHOSPHATE TRIPHOSPHOHYDROLASE-LIKE PROTEIN 2"/>
    <property type="match status" value="1"/>
</dbReference>
<evidence type="ECO:0000256" key="1">
    <source>
        <dbReference type="ARBA" id="ARBA00022801"/>
    </source>
</evidence>
<dbReference type="InterPro" id="IPR006261">
    <property type="entry name" value="dGTPase"/>
</dbReference>
<dbReference type="Gene3D" id="1.10.3210.10">
    <property type="entry name" value="Hypothetical protein af1432"/>
    <property type="match status" value="1"/>
</dbReference>
<evidence type="ECO:0000313" key="3">
    <source>
        <dbReference type="EMBL" id="RIA65001.1"/>
    </source>
</evidence>
<sequence>MSSLTDNESNKRKPIFYAFSKVYLDDFSHCSIVDDDLNPEAKGAIKSIFRMADNNWEDAIEYFLNKYKKITECLKFAEQKSNGIYIKQFVDYIEKGNYNDACKIGQECLDEFCLMYQSDKLQKYISYFNSDYNRIVQSSSFRRLQDKTQLFVREELDFSRRRLTHSLEVSNLAGIIASNLSIKFQRKNDDPVWLAMTSGVLHDIGNPPFGHYGETVIKDFFKDKKEELNLPNVYYDDIKNFDGNAQSLRIATKLMQFYDKNGASLSAGSLGSIIKYPFDSTKATTKGKMGYFITEREIIKDLEMLRVYKSDIRNPFASILEIADDLAYLVSDLEDAVHKGIVTFESFDNFKRTKDSVSKEFYKELEKKFKANQKKSKQLSRQEIFENTIRPVIYQLRNNIIKSIPDAIDENGENCFDQIIYNGTHYKYEVLQKTKYSTVIELIDDIKTKYVLNSEIVTINEINGDKVISFLMREFYEALLTATIDKKKKTIVNEKGVEKADYKNKILSLISKNFVNVLFNELGDKPRDIKPKEYKTYLKMRLLIDFISGMTDTYARNLYLKINSL</sequence>
<evidence type="ECO:0000313" key="4">
    <source>
        <dbReference type="Proteomes" id="UP000266506"/>
    </source>
</evidence>
<comment type="caution">
    <text evidence="3">The sequence shown here is derived from an EMBL/GenBank/DDBJ whole genome shotgun (WGS) entry which is preliminary data.</text>
</comment>